<dbReference type="InterPro" id="IPR050204">
    <property type="entry name" value="AraC_XylS_family_regulators"/>
</dbReference>
<evidence type="ECO:0000313" key="6">
    <source>
        <dbReference type="Proteomes" id="UP001501697"/>
    </source>
</evidence>
<dbReference type="SUPFAM" id="SSF46689">
    <property type="entry name" value="Homeodomain-like"/>
    <property type="match status" value="1"/>
</dbReference>
<keyword evidence="6" id="KW-1185">Reference proteome</keyword>
<dbReference type="RefSeq" id="WP_344737585.1">
    <property type="nucleotide sequence ID" value="NZ_BAAAYU010000005.1"/>
</dbReference>
<proteinExistence type="predicted"/>
<dbReference type="PROSITE" id="PS01124">
    <property type="entry name" value="HTH_ARAC_FAMILY_2"/>
    <property type="match status" value="1"/>
</dbReference>
<reference evidence="6" key="1">
    <citation type="journal article" date="2019" name="Int. J. Syst. Evol. Microbiol.">
        <title>The Global Catalogue of Microorganisms (GCM) 10K type strain sequencing project: providing services to taxonomists for standard genome sequencing and annotation.</title>
        <authorList>
            <consortium name="The Broad Institute Genomics Platform"/>
            <consortium name="The Broad Institute Genome Sequencing Center for Infectious Disease"/>
            <person name="Wu L."/>
            <person name="Ma J."/>
        </authorList>
    </citation>
    <scope>NUCLEOTIDE SEQUENCE [LARGE SCALE GENOMIC DNA]</scope>
    <source>
        <strain evidence="6">JCM 16544</strain>
    </source>
</reference>
<keyword evidence="3" id="KW-0804">Transcription</keyword>
<dbReference type="Pfam" id="PF12833">
    <property type="entry name" value="HTH_18"/>
    <property type="match status" value="1"/>
</dbReference>
<dbReference type="InterPro" id="IPR018060">
    <property type="entry name" value="HTH_AraC"/>
</dbReference>
<sequence length="288" mass="31182">MSQLQPLDASPPAHFAARRHGDLRLTVTRFGSTVLTAGRAGEVLNVVRSARPTEPHVLILHARGKGGDPDRAQPSPHPTDFVLTDDLDAALPVSGDHIVVASMPRARVTTHLLAPMTPLAPTALVRASRALLSTLVRDLDEPDEPTARAAEDLVIGAVRAVIAEHPETSPPSSRRAPLALRLAALIDARHTDPDLDVDQIARELYASRRQLYRHASSSGVAGMLTERRVCTAQELLDREPDLSIAEIAHRAGFTNPARMRVQFVRTHGVTPAAYRDSIHAVGRRRPSS</sequence>
<evidence type="ECO:0000256" key="1">
    <source>
        <dbReference type="ARBA" id="ARBA00023015"/>
    </source>
</evidence>
<name>A0ABP7AJY0_9MICO</name>
<evidence type="ECO:0000256" key="3">
    <source>
        <dbReference type="ARBA" id="ARBA00023163"/>
    </source>
</evidence>
<evidence type="ECO:0000313" key="5">
    <source>
        <dbReference type="EMBL" id="GAA3634492.1"/>
    </source>
</evidence>
<dbReference type="Proteomes" id="UP001501697">
    <property type="component" value="Unassembled WGS sequence"/>
</dbReference>
<dbReference type="Gene3D" id="1.10.10.60">
    <property type="entry name" value="Homeodomain-like"/>
    <property type="match status" value="1"/>
</dbReference>
<dbReference type="EMBL" id="BAAAYU010000005">
    <property type="protein sequence ID" value="GAA3634492.1"/>
    <property type="molecule type" value="Genomic_DNA"/>
</dbReference>
<keyword evidence="2" id="KW-0238">DNA-binding</keyword>
<evidence type="ECO:0000256" key="2">
    <source>
        <dbReference type="ARBA" id="ARBA00023125"/>
    </source>
</evidence>
<evidence type="ECO:0000259" key="4">
    <source>
        <dbReference type="PROSITE" id="PS01124"/>
    </source>
</evidence>
<accession>A0ABP7AJY0</accession>
<dbReference type="PANTHER" id="PTHR46796">
    <property type="entry name" value="HTH-TYPE TRANSCRIPTIONAL ACTIVATOR RHAS-RELATED"/>
    <property type="match status" value="1"/>
</dbReference>
<keyword evidence="1" id="KW-0805">Transcription regulation</keyword>
<gene>
    <name evidence="5" type="ORF">GCM10022200_17170</name>
</gene>
<protein>
    <recommendedName>
        <fullName evidence="4">HTH araC/xylS-type domain-containing protein</fullName>
    </recommendedName>
</protein>
<dbReference type="SMART" id="SM00342">
    <property type="entry name" value="HTH_ARAC"/>
    <property type="match status" value="1"/>
</dbReference>
<dbReference type="InterPro" id="IPR009057">
    <property type="entry name" value="Homeodomain-like_sf"/>
</dbReference>
<comment type="caution">
    <text evidence="5">The sequence shown here is derived from an EMBL/GenBank/DDBJ whole genome shotgun (WGS) entry which is preliminary data.</text>
</comment>
<organism evidence="5 6">
    <name type="scientific">Microbacterium awajiense</name>
    <dbReference type="NCBI Taxonomy" id="415214"/>
    <lineage>
        <taxon>Bacteria</taxon>
        <taxon>Bacillati</taxon>
        <taxon>Actinomycetota</taxon>
        <taxon>Actinomycetes</taxon>
        <taxon>Micrococcales</taxon>
        <taxon>Microbacteriaceae</taxon>
        <taxon>Microbacterium</taxon>
    </lineage>
</organism>
<feature type="domain" description="HTH araC/xylS-type" evidence="4">
    <location>
        <begin position="180"/>
        <end position="277"/>
    </location>
</feature>